<reference evidence="8" key="1">
    <citation type="submission" date="2020-09" db="EMBL/GenBank/DDBJ databases">
        <title>Genome-Enabled Discovery of Anthraquinone Biosynthesis in Senna tora.</title>
        <authorList>
            <person name="Kang S.-H."/>
            <person name="Pandey R.P."/>
            <person name="Lee C.-M."/>
            <person name="Sim J.-S."/>
            <person name="Jeong J.-T."/>
            <person name="Choi B.-S."/>
            <person name="Jung M."/>
            <person name="Ginzburg D."/>
            <person name="Zhao K."/>
            <person name="Won S.Y."/>
            <person name="Oh T.-J."/>
            <person name="Yu Y."/>
            <person name="Kim N.-H."/>
            <person name="Lee O.R."/>
            <person name="Lee T.-H."/>
            <person name="Bashyal P."/>
            <person name="Kim T.-S."/>
            <person name="Lee W.-H."/>
            <person name="Kawkins C."/>
            <person name="Kim C.-K."/>
            <person name="Kim J.S."/>
            <person name="Ahn B.O."/>
            <person name="Rhee S.Y."/>
            <person name="Sohng J.K."/>
        </authorList>
    </citation>
    <scope>NUCLEOTIDE SEQUENCE</scope>
    <source>
        <tissue evidence="8">Leaf</tissue>
    </source>
</reference>
<keyword evidence="2 5" id="KW-0479">Metal-binding</keyword>
<keyword evidence="4 5" id="KW-0408">Iron</keyword>
<gene>
    <name evidence="8" type="ORF">G2W53_001645</name>
</gene>
<keyword evidence="5 6" id="KW-0349">Heme</keyword>
<keyword evidence="6" id="KW-0503">Monooxygenase</keyword>
<dbReference type="EMBL" id="JAAIUW010000001">
    <property type="protein sequence ID" value="KAF7844740.1"/>
    <property type="molecule type" value="Genomic_DNA"/>
</dbReference>
<keyword evidence="7" id="KW-0812">Transmembrane</keyword>
<dbReference type="PRINTS" id="PR00385">
    <property type="entry name" value="P450"/>
</dbReference>
<keyword evidence="3 6" id="KW-0560">Oxidoreductase</keyword>
<name>A0A835CLP3_9FABA</name>
<evidence type="ECO:0000256" key="5">
    <source>
        <dbReference type="PIRSR" id="PIRSR602401-1"/>
    </source>
</evidence>
<dbReference type="CDD" id="cd11073">
    <property type="entry name" value="CYP76-like"/>
    <property type="match status" value="1"/>
</dbReference>
<dbReference type="InterPro" id="IPR001128">
    <property type="entry name" value="Cyt_P450"/>
</dbReference>
<dbReference type="GO" id="GO:0020037">
    <property type="term" value="F:heme binding"/>
    <property type="evidence" value="ECO:0007669"/>
    <property type="project" value="InterPro"/>
</dbReference>
<evidence type="ECO:0000256" key="2">
    <source>
        <dbReference type="ARBA" id="ARBA00022723"/>
    </source>
</evidence>
<dbReference type="FunFam" id="1.10.630.10:FF:000007">
    <property type="entry name" value="Cytochrome P450 76C4"/>
    <property type="match status" value="1"/>
</dbReference>
<dbReference type="PANTHER" id="PTHR47950">
    <property type="entry name" value="CYTOCHROME P450, FAMILY 76, SUBFAMILY C, POLYPEPTIDE 5-RELATED"/>
    <property type="match status" value="1"/>
</dbReference>
<sequence>MEEYTALLILLASFLLAIFLMFRSSHHNKSPKLPPGPSPYPIIGNLLEIGSDPLLSLTNLSKTYGPIMSVKLGTRTTIVISSTAAAREVLNNNDLALSGRTFPDSVRALDHHVTSMAWIPVSPQWRALRKACNTNIFSGLRLDSTQLLRHKKVRDLIEFVEECSRNGDVVDLGQAAFTTVLNSLSNTFFSLDFAGFGSGKSMEYKELLKGIVDEAGVPNVVDAFPVLSVIDPQGVRKRTIGYYTKFLGLLGGIMEERLRFNASKKAMKSSKEYSDVLDSFIELFQDKSSELKRIDVLHLFMDLFIAGTDTSSSTLEWAMAELIHNPEKMAKAKAELEQVLGKNAQIEEHQVSNFPYLQAVFKETLRLHPPAPFLLPHKANEDVEIRGFLIPKDAQILVNVWAMARDPSIWENPYVFTPERFLDDEIDYRGTGRDFRFIPFGAGRRTCPGLPYASRALTFILASLLYQFDWKLPDGLKPENMDMSQNYGITLHKIQPLRAIPVKV</sequence>
<dbReference type="GO" id="GO:0016705">
    <property type="term" value="F:oxidoreductase activity, acting on paired donors, with incorporation or reduction of molecular oxygen"/>
    <property type="evidence" value="ECO:0007669"/>
    <property type="project" value="InterPro"/>
</dbReference>
<evidence type="ECO:0000313" key="8">
    <source>
        <dbReference type="EMBL" id="KAF7844740.1"/>
    </source>
</evidence>
<proteinExistence type="inferred from homology"/>
<keyword evidence="9" id="KW-1185">Reference proteome</keyword>
<evidence type="ECO:0000256" key="6">
    <source>
        <dbReference type="RuleBase" id="RU000461"/>
    </source>
</evidence>
<keyword evidence="7" id="KW-0472">Membrane</keyword>
<evidence type="ECO:0000256" key="7">
    <source>
        <dbReference type="SAM" id="Phobius"/>
    </source>
</evidence>
<dbReference type="PROSITE" id="PS00086">
    <property type="entry name" value="CYTOCHROME_P450"/>
    <property type="match status" value="1"/>
</dbReference>
<evidence type="ECO:0000256" key="3">
    <source>
        <dbReference type="ARBA" id="ARBA00023002"/>
    </source>
</evidence>
<comment type="caution">
    <text evidence="8">The sequence shown here is derived from an EMBL/GenBank/DDBJ whole genome shotgun (WGS) entry which is preliminary data.</text>
</comment>
<dbReference type="SUPFAM" id="SSF48264">
    <property type="entry name" value="Cytochrome P450"/>
    <property type="match status" value="1"/>
</dbReference>
<dbReference type="InterPro" id="IPR036396">
    <property type="entry name" value="Cyt_P450_sf"/>
</dbReference>
<keyword evidence="7" id="KW-1133">Transmembrane helix</keyword>
<feature type="transmembrane region" description="Helical" evidence="7">
    <location>
        <begin position="6"/>
        <end position="22"/>
    </location>
</feature>
<dbReference type="Pfam" id="PF00067">
    <property type="entry name" value="p450"/>
    <property type="match status" value="1"/>
</dbReference>
<dbReference type="PANTHER" id="PTHR47950:SF30">
    <property type="entry name" value="CYTOCHROME P450 FAMILY PROTEIN"/>
    <property type="match status" value="1"/>
</dbReference>
<dbReference type="PRINTS" id="PR00463">
    <property type="entry name" value="EP450I"/>
</dbReference>
<dbReference type="GO" id="GO:0005506">
    <property type="term" value="F:iron ion binding"/>
    <property type="evidence" value="ECO:0007669"/>
    <property type="project" value="InterPro"/>
</dbReference>
<dbReference type="Gene3D" id="1.10.630.10">
    <property type="entry name" value="Cytochrome P450"/>
    <property type="match status" value="1"/>
</dbReference>
<evidence type="ECO:0000256" key="1">
    <source>
        <dbReference type="ARBA" id="ARBA00010617"/>
    </source>
</evidence>
<protein>
    <submittedName>
        <fullName evidence="8">Geraniol 8-hydroxylase-like</fullName>
    </submittedName>
</protein>
<dbReference type="InterPro" id="IPR017972">
    <property type="entry name" value="Cyt_P450_CS"/>
</dbReference>
<accession>A0A835CLP3</accession>
<dbReference type="GO" id="GO:0004497">
    <property type="term" value="F:monooxygenase activity"/>
    <property type="evidence" value="ECO:0007669"/>
    <property type="project" value="UniProtKB-KW"/>
</dbReference>
<comment type="similarity">
    <text evidence="1 6">Belongs to the cytochrome P450 family.</text>
</comment>
<dbReference type="OrthoDB" id="3705915at2759"/>
<evidence type="ECO:0000313" key="9">
    <source>
        <dbReference type="Proteomes" id="UP000634136"/>
    </source>
</evidence>
<dbReference type="InterPro" id="IPR002401">
    <property type="entry name" value="Cyt_P450_E_grp-I"/>
</dbReference>
<dbReference type="AlphaFoldDB" id="A0A835CLP3"/>
<feature type="binding site" description="axial binding residue" evidence="5">
    <location>
        <position position="447"/>
    </location>
    <ligand>
        <name>heme</name>
        <dbReference type="ChEBI" id="CHEBI:30413"/>
    </ligand>
    <ligandPart>
        <name>Fe</name>
        <dbReference type="ChEBI" id="CHEBI:18248"/>
    </ligandPart>
</feature>
<organism evidence="8 9">
    <name type="scientific">Senna tora</name>
    <dbReference type="NCBI Taxonomy" id="362788"/>
    <lineage>
        <taxon>Eukaryota</taxon>
        <taxon>Viridiplantae</taxon>
        <taxon>Streptophyta</taxon>
        <taxon>Embryophyta</taxon>
        <taxon>Tracheophyta</taxon>
        <taxon>Spermatophyta</taxon>
        <taxon>Magnoliopsida</taxon>
        <taxon>eudicotyledons</taxon>
        <taxon>Gunneridae</taxon>
        <taxon>Pentapetalae</taxon>
        <taxon>rosids</taxon>
        <taxon>fabids</taxon>
        <taxon>Fabales</taxon>
        <taxon>Fabaceae</taxon>
        <taxon>Caesalpinioideae</taxon>
        <taxon>Cassia clade</taxon>
        <taxon>Senna</taxon>
    </lineage>
</organism>
<dbReference type="Proteomes" id="UP000634136">
    <property type="component" value="Unassembled WGS sequence"/>
</dbReference>
<evidence type="ECO:0000256" key="4">
    <source>
        <dbReference type="ARBA" id="ARBA00023004"/>
    </source>
</evidence>
<comment type="cofactor">
    <cofactor evidence="5">
        <name>heme</name>
        <dbReference type="ChEBI" id="CHEBI:30413"/>
    </cofactor>
</comment>